<evidence type="ECO:0000313" key="2">
    <source>
        <dbReference type="Proteomes" id="UP000703295"/>
    </source>
</evidence>
<protein>
    <recommendedName>
        <fullName evidence="3">TonB-dependent receptor</fullName>
    </recommendedName>
</protein>
<gene>
    <name evidence="1" type="ORF">H6A31_02220</name>
</gene>
<organism evidence="1 2">
    <name type="scientific">Bacteroides mediterraneensis</name>
    <dbReference type="NCBI Taxonomy" id="1841856"/>
    <lineage>
        <taxon>Bacteria</taxon>
        <taxon>Pseudomonadati</taxon>
        <taxon>Bacteroidota</taxon>
        <taxon>Bacteroidia</taxon>
        <taxon>Bacteroidales</taxon>
        <taxon>Bacteroidaceae</taxon>
        <taxon>Bacteroides</taxon>
    </lineage>
</organism>
<keyword evidence="2" id="KW-1185">Reference proteome</keyword>
<comment type="caution">
    <text evidence="1">The sequence shown here is derived from an EMBL/GenBank/DDBJ whole genome shotgun (WGS) entry which is preliminary data.</text>
</comment>
<name>A0ABS2ES72_9BACE</name>
<accession>A0ABS2ES72</accession>
<proteinExistence type="predicted"/>
<reference evidence="1 2" key="1">
    <citation type="journal article" date="2021" name="Sci. Rep.">
        <title>The distribution of antibiotic resistance genes in chicken gut microbiota commensals.</title>
        <authorList>
            <person name="Juricova H."/>
            <person name="Matiasovicova J."/>
            <person name="Kubasova T."/>
            <person name="Cejkova D."/>
            <person name="Rychlik I."/>
        </authorList>
    </citation>
    <scope>NUCLEOTIDE SEQUENCE [LARGE SCALE GENOMIC DNA]</scope>
    <source>
        <strain evidence="1 2">An801</strain>
    </source>
</reference>
<evidence type="ECO:0000313" key="1">
    <source>
        <dbReference type="EMBL" id="MBM6757520.1"/>
    </source>
</evidence>
<dbReference type="Proteomes" id="UP000703295">
    <property type="component" value="Unassembled WGS sequence"/>
</dbReference>
<dbReference type="EMBL" id="JACJJW010000003">
    <property type="protein sequence ID" value="MBM6757520.1"/>
    <property type="molecule type" value="Genomic_DNA"/>
</dbReference>
<evidence type="ECO:0008006" key="3">
    <source>
        <dbReference type="Google" id="ProtNLM"/>
    </source>
</evidence>
<dbReference type="RefSeq" id="WP_204474325.1">
    <property type="nucleotide sequence ID" value="NZ_JACJJW010000003.1"/>
</dbReference>
<sequence>MKLLPLTMRLGVYNLVGNPSEEDILNFYSVHWRSNFLPYGSVSFKF</sequence>